<evidence type="ECO:0000313" key="3">
    <source>
        <dbReference type="EMBL" id="MCD2425550.1"/>
    </source>
</evidence>
<dbReference type="InterPro" id="IPR025150">
    <property type="entry name" value="GH123_cat"/>
</dbReference>
<dbReference type="EMBL" id="JAJNEC010000007">
    <property type="protein sequence ID" value="MCD2425550.1"/>
    <property type="molecule type" value="Genomic_DNA"/>
</dbReference>
<protein>
    <submittedName>
        <fullName evidence="3">DUF4091 domain-containing protein</fullName>
    </submittedName>
</protein>
<evidence type="ECO:0000259" key="2">
    <source>
        <dbReference type="Pfam" id="PF13320"/>
    </source>
</evidence>
<evidence type="ECO:0000256" key="1">
    <source>
        <dbReference type="SAM" id="SignalP"/>
    </source>
</evidence>
<sequence>MNKHAQRLLIFFAGCLLNTVSAGARTTEPPMSIWLTSSLQRVFPQSPAQAATELELLAARNSRISFQVAFRSNMKDQTHISCSIENAAAVHPQVRYVGLVPMPHFNTDVSAEELDGRGYLPGWLPDPLYPVTKTEANPFESRSFWITLQVPSALSPGLHRYKIRMRWQEGKEEKDTALTVNLTVSTLILQPRKNFHVTHWWRGEAIALQYKTKMFDEQWWKLTRACMKNLIEHGNDVAFIQNFFELRAVFKEPCQMLIVNEPSPGKYEFDWSRIKRFVDLCRELGYKKFEWAHLWLYWGVQDAMHVYKKEGDTNKLLWAENLSGTSDTYINFLKQYLPDLHRFLIKEKLLDDSYFHLSDEPWSEHVENYKKARDILRRLAPWMKVMDALSDVRYGREHLTDIPVPIISSDEAYRKEHIPHWVYFCTGPRNKWLNRLYDTPLPKIRMSGWLFYKLKAEGFLHWGYNFWYKLDKEEAGDPFTEGAAYAYPGIASGDPFVVYPGPDGPYDSIRWEVFSESLQDYAILQSAGIQPEDALLSSLHTYEDFPRSEQWIRETLKKILVKN</sequence>
<keyword evidence="4" id="KW-1185">Reference proteome</keyword>
<feature type="domain" description="Glycoside hydrolase 123 catalytic" evidence="2">
    <location>
        <begin position="200"/>
        <end position="525"/>
    </location>
</feature>
<keyword evidence="1" id="KW-0732">Signal</keyword>
<dbReference type="RefSeq" id="WP_231008075.1">
    <property type="nucleotide sequence ID" value="NZ_JAJNEC010000007.1"/>
</dbReference>
<accession>A0ABS8PWW3</accession>
<dbReference type="Pfam" id="PF13320">
    <property type="entry name" value="GH123_cat"/>
    <property type="match status" value="1"/>
</dbReference>
<proteinExistence type="predicted"/>
<dbReference type="Proteomes" id="UP001199816">
    <property type="component" value="Unassembled WGS sequence"/>
</dbReference>
<gene>
    <name evidence="3" type="ORF">LQ567_22390</name>
</gene>
<feature type="chain" id="PRO_5046426950" evidence="1">
    <location>
        <begin position="25"/>
        <end position="563"/>
    </location>
</feature>
<feature type="signal peptide" evidence="1">
    <location>
        <begin position="1"/>
        <end position="24"/>
    </location>
</feature>
<comment type="caution">
    <text evidence="3">The sequence shown here is derived from an EMBL/GenBank/DDBJ whole genome shotgun (WGS) entry which is preliminary data.</text>
</comment>
<name>A0ABS8PWW3_9BACT</name>
<evidence type="ECO:0000313" key="4">
    <source>
        <dbReference type="Proteomes" id="UP001199816"/>
    </source>
</evidence>
<organism evidence="3 4">
    <name type="scientific">Niabella pedocola</name>
    <dbReference type="NCBI Taxonomy" id="1752077"/>
    <lineage>
        <taxon>Bacteria</taxon>
        <taxon>Pseudomonadati</taxon>
        <taxon>Bacteroidota</taxon>
        <taxon>Chitinophagia</taxon>
        <taxon>Chitinophagales</taxon>
        <taxon>Chitinophagaceae</taxon>
        <taxon>Niabella</taxon>
    </lineage>
</organism>
<reference evidence="3 4" key="1">
    <citation type="submission" date="2021-11" db="EMBL/GenBank/DDBJ databases">
        <title>Genomic of Niabella pedocola.</title>
        <authorList>
            <person name="Wu T."/>
        </authorList>
    </citation>
    <scope>NUCLEOTIDE SEQUENCE [LARGE SCALE GENOMIC DNA]</scope>
    <source>
        <strain evidence="3 4">JCM 31011</strain>
    </source>
</reference>